<feature type="compositionally biased region" description="Basic and acidic residues" evidence="2">
    <location>
        <begin position="270"/>
        <end position="281"/>
    </location>
</feature>
<dbReference type="SMART" id="SM00343">
    <property type="entry name" value="ZnF_C2HC"/>
    <property type="match status" value="2"/>
</dbReference>
<dbReference type="EMBL" id="VVIM01000011">
    <property type="protein sequence ID" value="KAB0791155.1"/>
    <property type="molecule type" value="Genomic_DNA"/>
</dbReference>
<organism evidence="4 5">
    <name type="scientific">Photinus pyralis</name>
    <name type="common">Common eastern firefly</name>
    <name type="synonym">Lampyris pyralis</name>
    <dbReference type="NCBI Taxonomy" id="7054"/>
    <lineage>
        <taxon>Eukaryota</taxon>
        <taxon>Metazoa</taxon>
        <taxon>Ecdysozoa</taxon>
        <taxon>Arthropoda</taxon>
        <taxon>Hexapoda</taxon>
        <taxon>Insecta</taxon>
        <taxon>Pterygota</taxon>
        <taxon>Neoptera</taxon>
        <taxon>Endopterygota</taxon>
        <taxon>Coleoptera</taxon>
        <taxon>Polyphaga</taxon>
        <taxon>Elateriformia</taxon>
        <taxon>Elateroidea</taxon>
        <taxon>Lampyridae</taxon>
        <taxon>Lampyrinae</taxon>
        <taxon>Photinus</taxon>
    </lineage>
</organism>
<evidence type="ECO:0000256" key="1">
    <source>
        <dbReference type="PROSITE-ProRule" id="PRU00047"/>
    </source>
</evidence>
<feature type="domain" description="CCHC-type" evidence="3">
    <location>
        <begin position="304"/>
        <end position="319"/>
    </location>
</feature>
<protein>
    <recommendedName>
        <fullName evidence="3">CCHC-type domain-containing protein</fullName>
    </recommendedName>
</protein>
<evidence type="ECO:0000313" key="5">
    <source>
        <dbReference type="Proteomes" id="UP000327044"/>
    </source>
</evidence>
<keyword evidence="5" id="KW-1185">Reference proteome</keyword>
<dbReference type="Proteomes" id="UP000327044">
    <property type="component" value="Unassembled WGS sequence"/>
</dbReference>
<dbReference type="GO" id="GO:0008270">
    <property type="term" value="F:zinc ion binding"/>
    <property type="evidence" value="ECO:0007669"/>
    <property type="project" value="UniProtKB-KW"/>
</dbReference>
<accession>A0A5N4A1F8</accession>
<dbReference type="InParanoid" id="A0A5N4A1F8"/>
<evidence type="ECO:0000256" key="2">
    <source>
        <dbReference type="SAM" id="MobiDB-lite"/>
    </source>
</evidence>
<evidence type="ECO:0000259" key="3">
    <source>
        <dbReference type="PROSITE" id="PS50158"/>
    </source>
</evidence>
<proteinExistence type="predicted"/>
<dbReference type="PROSITE" id="PS50158">
    <property type="entry name" value="ZF_CCHC"/>
    <property type="match status" value="1"/>
</dbReference>
<dbReference type="PANTHER" id="PTHR33198:SF20">
    <property type="entry name" value="RETROTRANSPOSON GAG DOMAIN-CONTAINING PROTEIN"/>
    <property type="match status" value="1"/>
</dbReference>
<keyword evidence="1" id="KW-0863">Zinc-finger</keyword>
<sequence length="350" mass="40155">MDEGPELDYKTQLLEQQRLITQLLQLQLRNNNASDATANISQHSSLSVPVPPPSEFTFQAEDWSEWKTRILRFKRIALANYSSEQQVDYLVGYVGGKAENILKSFHLSNEELKDFEIVFSKFDNYFVLKKNLVYERVRFLQRAQNNKESCDIFITDLTNLAQTCEWGTMEAEMIKLRIIAGLADNRLSVQLQAKPDDSLEEIIRKIRLAESLKKQQTVIRASGPNPETSTSEQIDAEVNYVHRGTKPKNTQQKYNSNATRNLGSGKTFQKNRDNPQPQEEKECRKCGLSPRHAFTDCPARNDFCRSCNRNGHWAAKCPSRNMQHQTNSKSRYEAKKVAAVEIKNNSGLFK</sequence>
<name>A0A5N4A1F8_PHOPY</name>
<gene>
    <name evidence="4" type="ORF">PPYR_02955</name>
</gene>
<feature type="region of interest" description="Disordered" evidence="2">
    <location>
        <begin position="244"/>
        <end position="281"/>
    </location>
</feature>
<keyword evidence="1" id="KW-0862">Zinc</keyword>
<dbReference type="InterPro" id="IPR036875">
    <property type="entry name" value="Znf_CCHC_sf"/>
</dbReference>
<dbReference type="SUPFAM" id="SSF57756">
    <property type="entry name" value="Retrovirus zinc finger-like domains"/>
    <property type="match status" value="1"/>
</dbReference>
<dbReference type="GO" id="GO:0003676">
    <property type="term" value="F:nucleic acid binding"/>
    <property type="evidence" value="ECO:0007669"/>
    <property type="project" value="InterPro"/>
</dbReference>
<evidence type="ECO:0000313" key="4">
    <source>
        <dbReference type="EMBL" id="KAB0791155.1"/>
    </source>
</evidence>
<dbReference type="AlphaFoldDB" id="A0A5N4A1F8"/>
<dbReference type="InterPro" id="IPR001878">
    <property type="entry name" value="Znf_CCHC"/>
</dbReference>
<dbReference type="PANTHER" id="PTHR33198">
    <property type="entry name" value="ANK_REP_REGION DOMAIN-CONTAINING PROTEIN-RELATED"/>
    <property type="match status" value="1"/>
</dbReference>
<reference evidence="4 5" key="1">
    <citation type="journal article" date="2018" name="Elife">
        <title>Firefly genomes illuminate parallel origins of bioluminescence in beetles.</title>
        <authorList>
            <person name="Fallon T.R."/>
            <person name="Lower S.E."/>
            <person name="Chang C.H."/>
            <person name="Bessho-Uehara M."/>
            <person name="Martin G.J."/>
            <person name="Bewick A.J."/>
            <person name="Behringer M."/>
            <person name="Debat H.J."/>
            <person name="Wong I."/>
            <person name="Day J.C."/>
            <person name="Suvorov A."/>
            <person name="Silva C.J."/>
            <person name="Stanger-Hall K.F."/>
            <person name="Hall D.W."/>
            <person name="Schmitz R.J."/>
            <person name="Nelson D.R."/>
            <person name="Lewis S.M."/>
            <person name="Shigenobu S."/>
            <person name="Bybee S.M."/>
            <person name="Larracuente A.M."/>
            <person name="Oba Y."/>
            <person name="Weng J.K."/>
        </authorList>
    </citation>
    <scope>NUCLEOTIDE SEQUENCE [LARGE SCALE GENOMIC DNA]</scope>
    <source>
        <strain evidence="4">1611_PpyrPB1</strain>
        <tissue evidence="4">Whole body</tissue>
    </source>
</reference>
<dbReference type="Gene3D" id="4.10.60.10">
    <property type="entry name" value="Zinc finger, CCHC-type"/>
    <property type="match status" value="1"/>
</dbReference>
<feature type="compositionally biased region" description="Polar residues" evidence="2">
    <location>
        <begin position="247"/>
        <end position="268"/>
    </location>
</feature>
<keyword evidence="1" id="KW-0479">Metal-binding</keyword>
<comment type="caution">
    <text evidence="4">The sequence shown here is derived from an EMBL/GenBank/DDBJ whole genome shotgun (WGS) entry which is preliminary data.</text>
</comment>